<dbReference type="GO" id="GO:0061630">
    <property type="term" value="F:ubiquitin protein ligase activity"/>
    <property type="evidence" value="ECO:0007669"/>
    <property type="project" value="TreeGrafter"/>
</dbReference>
<keyword evidence="5" id="KW-1133">Transmembrane helix</keyword>
<dbReference type="InterPro" id="IPR032008">
    <property type="entry name" value="APD1-4_N"/>
</dbReference>
<keyword evidence="5" id="KW-0472">Membrane</keyword>
<dbReference type="InterPro" id="IPR032010">
    <property type="entry name" value="APD1-4_M"/>
</dbReference>
<dbReference type="Pfam" id="PF13920">
    <property type="entry name" value="zf-C3HC4_3"/>
    <property type="match status" value="1"/>
</dbReference>
<keyword evidence="3" id="KW-0862">Zinc</keyword>
<comment type="caution">
    <text evidence="8">The sequence shown here is derived from an EMBL/GenBank/DDBJ whole genome shotgun (WGS) entry which is preliminary data.</text>
</comment>
<evidence type="ECO:0000256" key="3">
    <source>
        <dbReference type="ARBA" id="ARBA00022833"/>
    </source>
</evidence>
<dbReference type="InterPro" id="IPR013083">
    <property type="entry name" value="Znf_RING/FYVE/PHD"/>
</dbReference>
<evidence type="ECO:0000313" key="8">
    <source>
        <dbReference type="EMBL" id="KAB1220280.1"/>
    </source>
</evidence>
<feature type="region of interest" description="Disordered" evidence="4">
    <location>
        <begin position="265"/>
        <end position="285"/>
    </location>
</feature>
<keyword evidence="9" id="KW-1185">Reference proteome</keyword>
<feature type="transmembrane region" description="Helical" evidence="5">
    <location>
        <begin position="210"/>
        <end position="231"/>
    </location>
</feature>
<evidence type="ECO:0000256" key="5">
    <source>
        <dbReference type="SAM" id="Phobius"/>
    </source>
</evidence>
<feature type="domain" description="E3 ubiquitin-protein ligase APD1-4 N-terminal" evidence="6">
    <location>
        <begin position="31"/>
        <end position="99"/>
    </location>
</feature>
<evidence type="ECO:0000256" key="1">
    <source>
        <dbReference type="ARBA" id="ARBA00022723"/>
    </source>
</evidence>
<evidence type="ECO:0000256" key="4">
    <source>
        <dbReference type="SAM" id="MobiDB-lite"/>
    </source>
</evidence>
<evidence type="ECO:0000259" key="6">
    <source>
        <dbReference type="Pfam" id="PF16040"/>
    </source>
</evidence>
<keyword evidence="5" id="KW-0812">Transmembrane</keyword>
<gene>
    <name evidence="8" type="ORF">CJ030_MR3G019026</name>
</gene>
<dbReference type="GO" id="GO:0016567">
    <property type="term" value="P:protein ubiquitination"/>
    <property type="evidence" value="ECO:0007669"/>
    <property type="project" value="TreeGrafter"/>
</dbReference>
<protein>
    <recommendedName>
        <fullName evidence="10">RING-type domain-containing protein</fullName>
    </recommendedName>
</protein>
<dbReference type="PANTHER" id="PTHR46858:SF6">
    <property type="entry name" value="LIGASE, PUTATIVE-RELATED"/>
    <property type="match status" value="1"/>
</dbReference>
<dbReference type="OrthoDB" id="3045089at2759"/>
<accession>A0A6A1WBV3</accession>
<organism evidence="8 9">
    <name type="scientific">Morella rubra</name>
    <name type="common">Chinese bayberry</name>
    <dbReference type="NCBI Taxonomy" id="262757"/>
    <lineage>
        <taxon>Eukaryota</taxon>
        <taxon>Viridiplantae</taxon>
        <taxon>Streptophyta</taxon>
        <taxon>Embryophyta</taxon>
        <taxon>Tracheophyta</taxon>
        <taxon>Spermatophyta</taxon>
        <taxon>Magnoliopsida</taxon>
        <taxon>eudicotyledons</taxon>
        <taxon>Gunneridae</taxon>
        <taxon>Pentapetalae</taxon>
        <taxon>rosids</taxon>
        <taxon>fabids</taxon>
        <taxon>Fagales</taxon>
        <taxon>Myricaceae</taxon>
        <taxon>Morella</taxon>
    </lineage>
</organism>
<sequence length="356" mass="39781">MVLGPSSSRLMQASSVFVEQVEVRDDDKKGVLLYAFTEKPELSYQANWSVSDYVIVGSYSRKGFSLWMNKGSTISIRWEAPTRALNQLEVIMIKGERKFQQLLPKVTSSPHALDLNEPVNGKGAEYRIEEDDRYYLGVINTNARSIIVTVSVNVSATMYDTSKAKGMCSTIRGSCRLNLLFPNTHYVILATPNNGDLGGWYIELSFVARVVTYIAILGFIVIVVFLILKYLGACEGDTTIVDLTVQEEREAREVRETDPIMPAKPLPYTYGTGEEEEDSGASSSSSEELYDAKLCVICYDEQRNCFFVPCGHCATCYECAQRIMEGESKLGYPKNVIGFAHFIGQYQTVFPNLIVN</sequence>
<feature type="domain" description="E3 ubiquitin-protein ligase APD1-4 middle" evidence="7">
    <location>
        <begin position="124"/>
        <end position="226"/>
    </location>
</feature>
<evidence type="ECO:0008006" key="10">
    <source>
        <dbReference type="Google" id="ProtNLM"/>
    </source>
</evidence>
<dbReference type="Proteomes" id="UP000516437">
    <property type="component" value="Chromosome 3"/>
</dbReference>
<dbReference type="Pfam" id="PF16041">
    <property type="entry name" value="APD1-4_M"/>
    <property type="match status" value="1"/>
</dbReference>
<proteinExistence type="predicted"/>
<name>A0A6A1WBV3_9ROSI</name>
<dbReference type="EMBL" id="RXIC02000021">
    <property type="protein sequence ID" value="KAB1220280.1"/>
    <property type="molecule type" value="Genomic_DNA"/>
</dbReference>
<evidence type="ECO:0000259" key="7">
    <source>
        <dbReference type="Pfam" id="PF16041"/>
    </source>
</evidence>
<dbReference type="Gene3D" id="3.30.40.10">
    <property type="entry name" value="Zinc/RING finger domain, C3HC4 (zinc finger)"/>
    <property type="match status" value="1"/>
</dbReference>
<keyword evidence="2" id="KW-0863">Zinc-finger</keyword>
<dbReference type="Pfam" id="PF16040">
    <property type="entry name" value="APD1-4_N"/>
    <property type="match status" value="1"/>
</dbReference>
<dbReference type="GO" id="GO:0008270">
    <property type="term" value="F:zinc ion binding"/>
    <property type="evidence" value="ECO:0007669"/>
    <property type="project" value="UniProtKB-KW"/>
</dbReference>
<reference evidence="8 9" key="1">
    <citation type="journal article" date="2019" name="Plant Biotechnol. J.">
        <title>The red bayberry genome and genetic basis of sex determination.</title>
        <authorList>
            <person name="Jia H.M."/>
            <person name="Jia H.J."/>
            <person name="Cai Q.L."/>
            <person name="Wang Y."/>
            <person name="Zhao H.B."/>
            <person name="Yang W.F."/>
            <person name="Wang G.Y."/>
            <person name="Li Y.H."/>
            <person name="Zhan D.L."/>
            <person name="Shen Y.T."/>
            <person name="Niu Q.F."/>
            <person name="Chang L."/>
            <person name="Qiu J."/>
            <person name="Zhao L."/>
            <person name="Xie H.B."/>
            <person name="Fu W.Y."/>
            <person name="Jin J."/>
            <person name="Li X.W."/>
            <person name="Jiao Y."/>
            <person name="Zhou C.C."/>
            <person name="Tu T."/>
            <person name="Chai C.Y."/>
            <person name="Gao J.L."/>
            <person name="Fan L.J."/>
            <person name="van de Weg E."/>
            <person name="Wang J.Y."/>
            <person name="Gao Z.S."/>
        </authorList>
    </citation>
    <scope>NUCLEOTIDE SEQUENCE [LARGE SCALE GENOMIC DNA]</scope>
    <source>
        <tissue evidence="8">Leaves</tissue>
    </source>
</reference>
<evidence type="ECO:0000313" key="9">
    <source>
        <dbReference type="Proteomes" id="UP000516437"/>
    </source>
</evidence>
<dbReference type="AlphaFoldDB" id="A0A6A1WBV3"/>
<dbReference type="PANTHER" id="PTHR46858">
    <property type="entry name" value="OS05G0521000 PROTEIN"/>
    <property type="match status" value="1"/>
</dbReference>
<evidence type="ECO:0000256" key="2">
    <source>
        <dbReference type="ARBA" id="ARBA00022771"/>
    </source>
</evidence>
<keyword evidence="1" id="KW-0479">Metal-binding</keyword>